<organism evidence="2 3">
    <name type="scientific">Purpureocillium lilacinum</name>
    <name type="common">Paecilomyces lilacinus</name>
    <dbReference type="NCBI Taxonomy" id="33203"/>
    <lineage>
        <taxon>Eukaryota</taxon>
        <taxon>Fungi</taxon>
        <taxon>Dikarya</taxon>
        <taxon>Ascomycota</taxon>
        <taxon>Pezizomycotina</taxon>
        <taxon>Sordariomycetes</taxon>
        <taxon>Hypocreomycetidae</taxon>
        <taxon>Hypocreales</taxon>
        <taxon>Ophiocordycipitaceae</taxon>
        <taxon>Purpureocillium</taxon>
    </lineage>
</organism>
<reference evidence="2 3" key="1">
    <citation type="submission" date="2016-02" db="EMBL/GenBank/DDBJ databases">
        <title>Biosynthesis of antibiotic leucinostatins and their inhibition on Phytophthora in bio-control Purpureocillium lilacinum.</title>
        <authorList>
            <person name="Wang G."/>
            <person name="Liu Z."/>
            <person name="Lin R."/>
            <person name="Li E."/>
            <person name="Mao Z."/>
            <person name="Ling J."/>
            <person name="Yin W."/>
            <person name="Xie B."/>
        </authorList>
    </citation>
    <scope>NUCLEOTIDE SEQUENCE [LARGE SCALE GENOMIC DNA]</scope>
    <source>
        <strain evidence="2">PLFJ-1</strain>
    </source>
</reference>
<protein>
    <submittedName>
        <fullName evidence="2">RNA binding protein Rnp24</fullName>
    </submittedName>
</protein>
<gene>
    <name evidence="2" type="ORF">VFPFJ_08750</name>
</gene>
<dbReference type="PANTHER" id="PTHR13887:SF52">
    <property type="entry name" value="DSBA-LIKE THIOREDOXIN DOMAIN-CONTAINING PROTEIN"/>
    <property type="match status" value="1"/>
</dbReference>
<dbReference type="InterPro" id="IPR001853">
    <property type="entry name" value="DSBA-like_thioredoxin_dom"/>
</dbReference>
<dbReference type="Proteomes" id="UP000078340">
    <property type="component" value="Unassembled WGS sequence"/>
</dbReference>
<feature type="domain" description="DSBA-like thioredoxin" evidence="1">
    <location>
        <begin position="195"/>
        <end position="294"/>
    </location>
</feature>
<evidence type="ECO:0000259" key="1">
    <source>
        <dbReference type="Pfam" id="PF01323"/>
    </source>
</evidence>
<comment type="caution">
    <text evidence="2">The sequence shown here is derived from an EMBL/GenBank/DDBJ whole genome shotgun (WGS) entry which is preliminary data.</text>
</comment>
<dbReference type="Pfam" id="PF01323">
    <property type="entry name" value="DSBA"/>
    <property type="match status" value="1"/>
</dbReference>
<evidence type="ECO:0000313" key="2">
    <source>
        <dbReference type="EMBL" id="OAQ82947.1"/>
    </source>
</evidence>
<name>A0A179GY98_PURLI</name>
<dbReference type="AlphaFoldDB" id="A0A179GY98"/>
<dbReference type="InterPro" id="IPR036249">
    <property type="entry name" value="Thioredoxin-like_sf"/>
</dbReference>
<sequence>MALPLRLRQPEKSLGIYARDVDLTAGAMYQSQVSFIMDTICPWTYIAKTKYVLPTCPLPSATFTNAPANMPIPARRLDQALAQVRADPASAAAVTFSLRFRPFQLDPSFPDTVPDRAAWSLREKHMGNEDAQRAYQAHMRALAEPLGLPPLRFDGPTGNTLQAHRLIQLVQGGSDDSDDDDADAAGAVAEYGGPDAAARLVEGLYRRYFAEGAHPASEETLLAVLVKDVGLSEDLARRLVAGEQREEGLAEVKMRAREVARDVDAVPTVVIEGRRRDLTLTGAKEVADYVKALQTIIKESK</sequence>
<accession>A0A179GY98</accession>
<dbReference type="EMBL" id="LSBI01000008">
    <property type="protein sequence ID" value="OAQ82947.1"/>
    <property type="molecule type" value="Genomic_DNA"/>
</dbReference>
<dbReference type="SUPFAM" id="SSF52833">
    <property type="entry name" value="Thioredoxin-like"/>
    <property type="match status" value="1"/>
</dbReference>
<evidence type="ECO:0000313" key="3">
    <source>
        <dbReference type="Proteomes" id="UP000078340"/>
    </source>
</evidence>
<proteinExistence type="predicted"/>
<dbReference type="GO" id="GO:0016491">
    <property type="term" value="F:oxidoreductase activity"/>
    <property type="evidence" value="ECO:0007669"/>
    <property type="project" value="InterPro"/>
</dbReference>
<dbReference type="Gene3D" id="3.40.30.10">
    <property type="entry name" value="Glutaredoxin"/>
    <property type="match status" value="1"/>
</dbReference>
<dbReference type="PANTHER" id="PTHR13887">
    <property type="entry name" value="GLUTATHIONE S-TRANSFERASE KAPPA"/>
    <property type="match status" value="1"/>
</dbReference>